<dbReference type="Pfam" id="PF04932">
    <property type="entry name" value="Wzy_C"/>
    <property type="match status" value="1"/>
</dbReference>
<evidence type="ECO:0000259" key="6">
    <source>
        <dbReference type="Pfam" id="PF04932"/>
    </source>
</evidence>
<comment type="subcellular location">
    <subcellularLocation>
        <location evidence="1">Membrane</location>
        <topology evidence="1">Multi-pass membrane protein</topology>
    </subcellularLocation>
</comment>
<feature type="transmembrane region" description="Helical" evidence="5">
    <location>
        <begin position="7"/>
        <end position="28"/>
    </location>
</feature>
<protein>
    <recommendedName>
        <fullName evidence="6">O-antigen ligase-related domain-containing protein</fullName>
    </recommendedName>
</protein>
<dbReference type="AlphaFoldDB" id="A0A3B0YTG2"/>
<feature type="transmembrane region" description="Helical" evidence="5">
    <location>
        <begin position="207"/>
        <end position="223"/>
    </location>
</feature>
<accession>A0A3B0YTG2</accession>
<evidence type="ECO:0000256" key="1">
    <source>
        <dbReference type="ARBA" id="ARBA00004141"/>
    </source>
</evidence>
<dbReference type="PANTHER" id="PTHR37422:SF13">
    <property type="entry name" value="LIPOPOLYSACCHARIDE BIOSYNTHESIS PROTEIN PA4999-RELATED"/>
    <property type="match status" value="1"/>
</dbReference>
<reference evidence="7" key="1">
    <citation type="submission" date="2018-06" db="EMBL/GenBank/DDBJ databases">
        <authorList>
            <person name="Zhirakovskaya E."/>
        </authorList>
    </citation>
    <scope>NUCLEOTIDE SEQUENCE</scope>
</reference>
<dbReference type="InterPro" id="IPR007016">
    <property type="entry name" value="O-antigen_ligase-rel_domated"/>
</dbReference>
<evidence type="ECO:0000256" key="3">
    <source>
        <dbReference type="ARBA" id="ARBA00022989"/>
    </source>
</evidence>
<keyword evidence="3 5" id="KW-1133">Transmembrane helix</keyword>
<gene>
    <name evidence="7" type="ORF">MNBD_GAMMA13-2044</name>
</gene>
<feature type="transmembrane region" description="Helical" evidence="5">
    <location>
        <begin position="230"/>
        <end position="251"/>
    </location>
</feature>
<dbReference type="EMBL" id="UOFK01000207">
    <property type="protein sequence ID" value="VAW79920.1"/>
    <property type="molecule type" value="Genomic_DNA"/>
</dbReference>
<keyword evidence="4 5" id="KW-0472">Membrane</keyword>
<keyword evidence="2 5" id="KW-0812">Transmembrane</keyword>
<feature type="transmembrane region" description="Helical" evidence="5">
    <location>
        <begin position="120"/>
        <end position="139"/>
    </location>
</feature>
<evidence type="ECO:0000256" key="5">
    <source>
        <dbReference type="SAM" id="Phobius"/>
    </source>
</evidence>
<proteinExistence type="predicted"/>
<feature type="domain" description="O-antigen ligase-related" evidence="6">
    <location>
        <begin position="191"/>
        <end position="320"/>
    </location>
</feature>
<feature type="transmembrane region" description="Helical" evidence="5">
    <location>
        <begin position="159"/>
        <end position="177"/>
    </location>
</feature>
<feature type="transmembrane region" description="Helical" evidence="5">
    <location>
        <begin position="368"/>
        <end position="386"/>
    </location>
</feature>
<feature type="transmembrane region" description="Helical" evidence="5">
    <location>
        <begin position="62"/>
        <end position="79"/>
    </location>
</feature>
<organism evidence="7">
    <name type="scientific">hydrothermal vent metagenome</name>
    <dbReference type="NCBI Taxonomy" id="652676"/>
    <lineage>
        <taxon>unclassified sequences</taxon>
        <taxon>metagenomes</taxon>
        <taxon>ecological metagenomes</taxon>
    </lineage>
</organism>
<feature type="transmembrane region" description="Helical" evidence="5">
    <location>
        <begin position="91"/>
        <end position="108"/>
    </location>
</feature>
<feature type="transmembrane region" description="Helical" evidence="5">
    <location>
        <begin position="343"/>
        <end position="362"/>
    </location>
</feature>
<feature type="transmembrane region" description="Helical" evidence="5">
    <location>
        <begin position="312"/>
        <end position="331"/>
    </location>
</feature>
<dbReference type="GO" id="GO:0016020">
    <property type="term" value="C:membrane"/>
    <property type="evidence" value="ECO:0007669"/>
    <property type="project" value="UniProtKB-SubCell"/>
</dbReference>
<evidence type="ECO:0000313" key="7">
    <source>
        <dbReference type="EMBL" id="VAW79920.1"/>
    </source>
</evidence>
<sequence>MLHPLRFISLTQAVTGTYILFMLGFFFIPNAVDQYKFYSIVVFLPALPLLPRMLKTLGHDRLLLLIAAYLLWMLLSSFWSENFSLEAFLKTLRLVAYIIVFILLTAYIASQTPSTSEKIVALLSMAAALAAVISVPLWYSDHSFPSSRMIGTGTLNNPNPSAFVYGFFAVACCHLALSYTRLWLRLVFSIGTLLLAALVFLTQSNTGILATVFSIALLLLLRHGGRLLHLAIGIFVTIGALVFLSYSLGILERPMDGGLSQRIPIWQHVIEQIKAAPVIGHGYQKLLLLDAQGGPDIANYAHNAILASFRDGGLVAAILHLLILVTALITAGKIYSRDKDPVYLAYLLFGFICMLADTDQLITRPRELWIIFWWPLAMIIASRINQQTVEPGKIRRQAGRRVRYN</sequence>
<dbReference type="InterPro" id="IPR051533">
    <property type="entry name" value="WaaL-like"/>
</dbReference>
<name>A0A3B0YTG2_9ZZZZ</name>
<dbReference type="PANTHER" id="PTHR37422">
    <property type="entry name" value="TEICHURONIC ACID BIOSYNTHESIS PROTEIN TUAE"/>
    <property type="match status" value="1"/>
</dbReference>
<evidence type="ECO:0000256" key="2">
    <source>
        <dbReference type="ARBA" id="ARBA00022692"/>
    </source>
</evidence>
<evidence type="ECO:0000256" key="4">
    <source>
        <dbReference type="ARBA" id="ARBA00023136"/>
    </source>
</evidence>